<feature type="compositionally biased region" description="Polar residues" evidence="1">
    <location>
        <begin position="125"/>
        <end position="140"/>
    </location>
</feature>
<organism evidence="2">
    <name type="scientific">Oryza sativa subsp. japonica</name>
    <name type="common">Rice</name>
    <dbReference type="NCBI Taxonomy" id="39947"/>
    <lineage>
        <taxon>Eukaryota</taxon>
        <taxon>Viridiplantae</taxon>
        <taxon>Streptophyta</taxon>
        <taxon>Embryophyta</taxon>
        <taxon>Tracheophyta</taxon>
        <taxon>Spermatophyta</taxon>
        <taxon>Magnoliopsida</taxon>
        <taxon>Liliopsida</taxon>
        <taxon>Poales</taxon>
        <taxon>Poaceae</taxon>
        <taxon>BOP clade</taxon>
        <taxon>Oryzoideae</taxon>
        <taxon>Oryzeae</taxon>
        <taxon>Oryzinae</taxon>
        <taxon>Oryza</taxon>
        <taxon>Oryza sativa</taxon>
    </lineage>
</organism>
<proteinExistence type="predicted"/>
<feature type="region of interest" description="Disordered" evidence="1">
    <location>
        <begin position="1"/>
        <end position="45"/>
    </location>
</feature>
<reference evidence="2" key="2">
    <citation type="submission" date="2008-12" db="EMBL/GenBank/DDBJ databases">
        <title>Improved gene annotation of the rice (Oryza sativa) genomes.</title>
        <authorList>
            <person name="Wang J."/>
            <person name="Li R."/>
            <person name="Fan W."/>
            <person name="Huang Q."/>
            <person name="Zhang J."/>
            <person name="Zhou Y."/>
            <person name="Hu Y."/>
            <person name="Zi S."/>
            <person name="Li J."/>
            <person name="Ni P."/>
            <person name="Zheng H."/>
            <person name="Zhang Y."/>
            <person name="Zhao M."/>
            <person name="Hao Q."/>
            <person name="McDermott J."/>
            <person name="Samudrala R."/>
            <person name="Kristiansen K."/>
            <person name="Wong G.K.-S."/>
        </authorList>
    </citation>
    <scope>NUCLEOTIDE SEQUENCE</scope>
</reference>
<gene>
    <name evidence="2" type="ORF">OsJ_16989</name>
</gene>
<evidence type="ECO:0000313" key="2">
    <source>
        <dbReference type="EMBL" id="EEE62202.1"/>
    </source>
</evidence>
<name>B9FGU9_ORYSJ</name>
<accession>B9FGU9</accession>
<protein>
    <submittedName>
        <fullName evidence="2">Uncharacterized protein</fullName>
    </submittedName>
</protein>
<dbReference type="EMBL" id="CM000142">
    <property type="protein sequence ID" value="EEE62202.1"/>
    <property type="molecule type" value="Genomic_DNA"/>
</dbReference>
<feature type="region of interest" description="Disordered" evidence="1">
    <location>
        <begin position="120"/>
        <end position="140"/>
    </location>
</feature>
<dbReference type="Proteomes" id="UP000007752">
    <property type="component" value="Chromosome 5"/>
</dbReference>
<reference evidence="2" key="1">
    <citation type="journal article" date="2005" name="PLoS Biol.">
        <title>The genomes of Oryza sativa: a history of duplications.</title>
        <authorList>
            <person name="Yu J."/>
            <person name="Wang J."/>
            <person name="Lin W."/>
            <person name="Li S."/>
            <person name="Li H."/>
            <person name="Zhou J."/>
            <person name="Ni P."/>
            <person name="Dong W."/>
            <person name="Hu S."/>
            <person name="Zeng C."/>
            <person name="Zhang J."/>
            <person name="Zhang Y."/>
            <person name="Li R."/>
            <person name="Xu Z."/>
            <person name="Li S."/>
            <person name="Li X."/>
            <person name="Zheng H."/>
            <person name="Cong L."/>
            <person name="Lin L."/>
            <person name="Yin J."/>
            <person name="Geng J."/>
            <person name="Li G."/>
            <person name="Shi J."/>
            <person name="Liu J."/>
            <person name="Lv H."/>
            <person name="Li J."/>
            <person name="Wang J."/>
            <person name="Deng Y."/>
            <person name="Ran L."/>
            <person name="Shi X."/>
            <person name="Wang X."/>
            <person name="Wu Q."/>
            <person name="Li C."/>
            <person name="Ren X."/>
            <person name="Wang J."/>
            <person name="Wang X."/>
            <person name="Li D."/>
            <person name="Liu D."/>
            <person name="Zhang X."/>
            <person name="Ji Z."/>
            <person name="Zhao W."/>
            <person name="Sun Y."/>
            <person name="Zhang Z."/>
            <person name="Bao J."/>
            <person name="Han Y."/>
            <person name="Dong L."/>
            <person name="Ji J."/>
            <person name="Chen P."/>
            <person name="Wu S."/>
            <person name="Liu J."/>
            <person name="Xiao Y."/>
            <person name="Bu D."/>
            <person name="Tan J."/>
            <person name="Yang L."/>
            <person name="Ye C."/>
            <person name="Zhang J."/>
            <person name="Xu J."/>
            <person name="Zhou Y."/>
            <person name="Yu Y."/>
            <person name="Zhang B."/>
            <person name="Zhuang S."/>
            <person name="Wei H."/>
            <person name="Liu B."/>
            <person name="Lei M."/>
            <person name="Yu H."/>
            <person name="Li Y."/>
            <person name="Xu H."/>
            <person name="Wei S."/>
            <person name="He X."/>
            <person name="Fang L."/>
            <person name="Zhang Z."/>
            <person name="Zhang Y."/>
            <person name="Huang X."/>
            <person name="Su Z."/>
            <person name="Tong W."/>
            <person name="Li J."/>
            <person name="Tong Z."/>
            <person name="Li S."/>
            <person name="Ye J."/>
            <person name="Wang L."/>
            <person name="Fang L."/>
            <person name="Lei T."/>
            <person name="Chen C."/>
            <person name="Chen H."/>
            <person name="Xu Z."/>
            <person name="Li H."/>
            <person name="Huang H."/>
            <person name="Zhang F."/>
            <person name="Xu H."/>
            <person name="Li N."/>
            <person name="Zhao C."/>
            <person name="Li S."/>
            <person name="Dong L."/>
            <person name="Huang Y."/>
            <person name="Li L."/>
            <person name="Xi Y."/>
            <person name="Qi Q."/>
            <person name="Li W."/>
            <person name="Zhang B."/>
            <person name="Hu W."/>
            <person name="Zhang Y."/>
            <person name="Tian X."/>
            <person name="Jiao Y."/>
            <person name="Liang X."/>
            <person name="Jin J."/>
            <person name="Gao L."/>
            <person name="Zheng W."/>
            <person name="Hao B."/>
            <person name="Liu S."/>
            <person name="Wang W."/>
            <person name="Yuan L."/>
            <person name="Cao M."/>
            <person name="McDermott J."/>
            <person name="Samudrala R."/>
            <person name="Wang J."/>
            <person name="Wong G.K."/>
            <person name="Yang H."/>
        </authorList>
    </citation>
    <scope>NUCLEOTIDE SEQUENCE [LARGE SCALE GENOMIC DNA]</scope>
</reference>
<dbReference type="AlphaFoldDB" id="B9FGU9"/>
<sequence length="140" mass="15612">MSVHGTERLGTAQPAADGKEFGGGALHRVRPRRLPRSQPPLGKQGERYWGGLAFPALLAEASDYIAALEMQVTGKICKKFERVEICVISQAEYMLRDQNGDQVWFNILPKYQFGRRQIDLPKDGSNPNANQVQSKPNFAI</sequence>
<evidence type="ECO:0000256" key="1">
    <source>
        <dbReference type="SAM" id="MobiDB-lite"/>
    </source>
</evidence>